<dbReference type="Pfam" id="PF13472">
    <property type="entry name" value="Lipase_GDSL_2"/>
    <property type="match status" value="1"/>
</dbReference>
<dbReference type="RefSeq" id="WP_126011803.1">
    <property type="nucleotide sequence ID" value="NZ_CP032509.1"/>
</dbReference>
<evidence type="ECO:0000259" key="1">
    <source>
        <dbReference type="Pfam" id="PF13472"/>
    </source>
</evidence>
<feature type="domain" description="SGNH hydrolase-type esterase" evidence="1">
    <location>
        <begin position="54"/>
        <end position="225"/>
    </location>
</feature>
<dbReference type="GO" id="GO:0016788">
    <property type="term" value="F:hydrolase activity, acting on ester bonds"/>
    <property type="evidence" value="ECO:0007669"/>
    <property type="project" value="UniProtKB-ARBA"/>
</dbReference>
<evidence type="ECO:0000313" key="3">
    <source>
        <dbReference type="Proteomes" id="UP000268192"/>
    </source>
</evidence>
<organism evidence="2 3">
    <name type="scientific">Georhizobium profundi</name>
    <dbReference type="NCBI Taxonomy" id="2341112"/>
    <lineage>
        <taxon>Bacteria</taxon>
        <taxon>Pseudomonadati</taxon>
        <taxon>Pseudomonadota</taxon>
        <taxon>Alphaproteobacteria</taxon>
        <taxon>Hyphomicrobiales</taxon>
        <taxon>Rhizobiaceae</taxon>
        <taxon>Georhizobium</taxon>
    </lineage>
</organism>
<dbReference type="InterPro" id="IPR013830">
    <property type="entry name" value="SGNH_hydro"/>
</dbReference>
<reference evidence="2 3" key="1">
    <citation type="submission" date="2018-09" db="EMBL/GenBank/DDBJ databases">
        <title>Marinorhizobium profundi gen. nov., sp. nov., isolated from a deep-sea sediment sample from the New Britain Trench and proposal of Marinorhizobiaceae fam. nov. in the order Rhizobiales of the class Alphaproteobacteria.</title>
        <authorList>
            <person name="Cao J."/>
        </authorList>
    </citation>
    <scope>NUCLEOTIDE SEQUENCE [LARGE SCALE GENOMIC DNA]</scope>
    <source>
        <strain evidence="2 3">WS11</strain>
    </source>
</reference>
<dbReference type="Proteomes" id="UP000268192">
    <property type="component" value="Chromosome"/>
</dbReference>
<dbReference type="InterPro" id="IPR036514">
    <property type="entry name" value="SGNH_hydro_sf"/>
</dbReference>
<dbReference type="OrthoDB" id="9804395at2"/>
<dbReference type="Gene3D" id="3.40.50.1110">
    <property type="entry name" value="SGNH hydrolase"/>
    <property type="match status" value="1"/>
</dbReference>
<accession>A0A3Q8XTC4</accession>
<dbReference type="AlphaFoldDB" id="A0A3Q8XTC4"/>
<name>A0A3Q8XTC4_9HYPH</name>
<evidence type="ECO:0000313" key="2">
    <source>
        <dbReference type="EMBL" id="AZN73167.1"/>
    </source>
</evidence>
<dbReference type="CDD" id="cd01836">
    <property type="entry name" value="FeeA_FeeB_like"/>
    <property type="match status" value="1"/>
</dbReference>
<dbReference type="EMBL" id="CP032509">
    <property type="protein sequence ID" value="AZN73167.1"/>
    <property type="molecule type" value="Genomic_DNA"/>
</dbReference>
<keyword evidence="3" id="KW-1185">Reference proteome</keyword>
<sequence>MRYRYNGLLSWLLSPIALAQGFGVRRRTPRLSPPPGRTAGQVGSQSEPRFHILVMGDSSAAGVGADHMDETLAPKLAARLSEHFGTSVKWRTIGANSATTEELRDHVIPNIRREPFTHILVLAGTNDMKDFVPRRRFDDGFGGMLFALHAKWPDATLIWSPIIDMRTVPALPKLLGQILELRVAMINELGHQLCRERFTIAAPRLTAHDREGFAIDGFHASAKGYGYWADLVAGVIIESETRRSRGLFPVRDAEAETPEPDIAMLGE</sequence>
<gene>
    <name evidence="2" type="ORF">D5400_19400</name>
</gene>
<dbReference type="KEGG" id="abaw:D5400_19400"/>
<proteinExistence type="predicted"/>
<dbReference type="SUPFAM" id="SSF52266">
    <property type="entry name" value="SGNH hydrolase"/>
    <property type="match status" value="1"/>
</dbReference>
<keyword evidence="2" id="KW-0378">Hydrolase</keyword>
<protein>
    <submittedName>
        <fullName evidence="2">SGNH/GDSL hydrolase family protein</fullName>
    </submittedName>
</protein>